<dbReference type="GO" id="GO:0044331">
    <property type="term" value="P:cell-cell adhesion mediated by cadherin"/>
    <property type="evidence" value="ECO:0007669"/>
    <property type="project" value="TreeGrafter"/>
</dbReference>
<gene>
    <name evidence="24" type="ORF">Y1Q_0018040</name>
</gene>
<keyword evidence="8 15" id="KW-0130">Cell adhesion</keyword>
<dbReference type="InterPro" id="IPR043502">
    <property type="entry name" value="DNA/RNA_pol_sf"/>
</dbReference>
<keyword evidence="25" id="KW-1185">Reference proteome</keyword>
<feature type="disulfide bond" evidence="14">
    <location>
        <begin position="2497"/>
        <end position="2506"/>
    </location>
</feature>
<dbReference type="InterPro" id="IPR056370">
    <property type="entry name" value="Shg-like_Ig-like"/>
</dbReference>
<evidence type="ECO:0000313" key="25">
    <source>
        <dbReference type="Proteomes" id="UP000050525"/>
    </source>
</evidence>
<dbReference type="SUPFAM" id="SSF53098">
    <property type="entry name" value="Ribonuclease H-like"/>
    <property type="match status" value="1"/>
</dbReference>
<dbReference type="FunFam" id="2.60.120.200:FF:000215">
    <property type="entry name" value="Si:dkey-22o22.2"/>
    <property type="match status" value="1"/>
</dbReference>
<evidence type="ECO:0000313" key="24">
    <source>
        <dbReference type="EMBL" id="KYO29430.1"/>
    </source>
</evidence>
<comment type="caution">
    <text evidence="24">The sequence shown here is derived from an EMBL/GenBank/DDBJ whole genome shotgun (WGS) entry which is preliminary data.</text>
</comment>
<keyword evidence="11 14" id="KW-1015">Disulfide bond</keyword>
<feature type="domain" description="Laminin G" evidence="20">
    <location>
        <begin position="2510"/>
        <end position="2687"/>
    </location>
</feature>
<evidence type="ECO:0000256" key="8">
    <source>
        <dbReference type="ARBA" id="ARBA00022889"/>
    </source>
</evidence>
<dbReference type="Gene3D" id="3.30.70.270">
    <property type="match status" value="1"/>
</dbReference>
<feature type="region of interest" description="Disordered" evidence="18">
    <location>
        <begin position="2860"/>
        <end position="2899"/>
    </location>
</feature>
<dbReference type="Gene3D" id="2.60.40.60">
    <property type="entry name" value="Cadherins"/>
    <property type="match status" value="14"/>
</dbReference>
<dbReference type="Gene3D" id="2.60.120.200">
    <property type="match status" value="2"/>
</dbReference>
<feature type="domain" description="Cadherin" evidence="22">
    <location>
        <begin position="1862"/>
        <end position="1976"/>
    </location>
</feature>
<evidence type="ECO:0000256" key="18">
    <source>
        <dbReference type="SAM" id="MobiDB-lite"/>
    </source>
</evidence>
<dbReference type="FunFam" id="2.60.40.60:FF:000224">
    <property type="entry name" value="Si:dkey-22o22.2"/>
    <property type="match status" value="1"/>
</dbReference>
<dbReference type="FunFam" id="2.60.40.60:FF:000035">
    <property type="entry name" value="Protocadherin Fat 3"/>
    <property type="match status" value="1"/>
</dbReference>
<feature type="disulfide bond" evidence="14">
    <location>
        <begin position="2759"/>
        <end position="2768"/>
    </location>
</feature>
<dbReference type="PROSITE" id="PS50025">
    <property type="entry name" value="LAM_G_DOMAIN"/>
    <property type="match status" value="2"/>
</dbReference>
<dbReference type="InterPro" id="IPR013032">
    <property type="entry name" value="EGF-like_CS"/>
</dbReference>
<dbReference type="PROSITE" id="PS50026">
    <property type="entry name" value="EGF_3"/>
    <property type="match status" value="3"/>
</dbReference>
<keyword evidence="5" id="KW-0732">Signal</keyword>
<dbReference type="FunFam" id="2.60.40.60:FF:000157">
    <property type="entry name" value="Neural-cadherin"/>
    <property type="match status" value="1"/>
</dbReference>
<comment type="subcellular location">
    <subcellularLocation>
        <location evidence="1 15">Cell membrane</location>
        <topology evidence="1 15">Single-pass type I membrane protein</topology>
    </subcellularLocation>
</comment>
<dbReference type="SMART" id="SM00181">
    <property type="entry name" value="EGF"/>
    <property type="match status" value="4"/>
</dbReference>
<feature type="domain" description="EGF-like" evidence="21">
    <location>
        <begin position="2226"/>
        <end position="2265"/>
    </location>
</feature>
<dbReference type="FunFam" id="2.60.40.60:FF:000125">
    <property type="entry name" value="Neural-cadherin"/>
    <property type="match status" value="1"/>
</dbReference>
<evidence type="ECO:0000256" key="2">
    <source>
        <dbReference type="ARBA" id="ARBA00022536"/>
    </source>
</evidence>
<dbReference type="InterPro" id="IPR015919">
    <property type="entry name" value="Cadherin-like_sf"/>
</dbReference>
<evidence type="ECO:0000259" key="23">
    <source>
        <dbReference type="PROSITE" id="PS50994"/>
    </source>
</evidence>
<dbReference type="GO" id="GO:0008013">
    <property type="term" value="F:beta-catenin binding"/>
    <property type="evidence" value="ECO:0007669"/>
    <property type="project" value="TreeGrafter"/>
</dbReference>
<evidence type="ECO:0000256" key="16">
    <source>
        <dbReference type="RuleBase" id="RU004357"/>
    </source>
</evidence>
<dbReference type="GO" id="GO:0007156">
    <property type="term" value="P:homophilic cell adhesion via plasma membrane adhesion molecules"/>
    <property type="evidence" value="ECO:0007669"/>
    <property type="project" value="InterPro"/>
</dbReference>
<evidence type="ECO:0000256" key="12">
    <source>
        <dbReference type="ARBA" id="ARBA00023180"/>
    </source>
</evidence>
<comment type="caution">
    <text evidence="14">Lacks conserved residue(s) required for the propagation of feature annotation.</text>
</comment>
<dbReference type="GO" id="GO:0005912">
    <property type="term" value="C:adherens junction"/>
    <property type="evidence" value="ECO:0007669"/>
    <property type="project" value="TreeGrafter"/>
</dbReference>
<dbReference type="SMART" id="SM00179">
    <property type="entry name" value="EGF_CA"/>
    <property type="match status" value="4"/>
</dbReference>
<keyword evidence="10 19" id="KW-0472">Membrane</keyword>
<sequence>MAGTEGPPSERDFQKFQLQLEAERDRKFMHELELKRMELEAQHQREELEVREAQCNHKARGPAPKRAGKKYILTLVDFATQYPEAIALTSTKAPVVADALTKIFFQLGFPSKILADRGGNFLAEVMKCLWECCGVKHVETTAYHPQTDGLVERFSGTLKGMLKAYMDSNPNAWGEKLSHLLFAYWEVPQESTGFSPFELMFGRRVRGPLDLVREEWEGKISSTKTSVVEYVLSFRQKLTGMMKLARDSLAQAQEKQSAWYDEKACLRTFERGDKVMVFLPLKRDKLQAAWEGPHVILDKLDDVTYVMARSGKKPKIVHVNMLKQYVNRSDAVFWISSVEGSPEDPEEPVMYGDWDGEAGIEELHLPDPLPSQEKDKLLTALKDFETVFSNKPGWTLLDRLSPAKVLSTLDLSKGFWQMALDPDTIAKSAFTTPVGLYEFTVLPFESLTSNSKVCRKEDDWYLCHVTILSPKEELLTWGMYPYPYLARVDPDARKGTVIYQLAAYCTNKENSSTAITYALIAGGEDRFEVEMDTGFIGTTGLPLTRNKEYVVTVQATDEFGNTSPYISISILAGCRPPQFTNMSYTVFVPENTPMGENIAVIEAISFQSQSLSYTLLMNPSGLFSLNQESGELGLIHTVDYESEHHLYHLLVKAMEVESTLSSVTEVMVYIADYNDCFPAFHESIYIRDNVLETIPVGTSLLQVLATDCDSGSNSEISYFIQSADFSITPQGVISSKQRLDFERASHMYEFVVIAVDKGHPPRTGTASVRIRMTNVNDEAPVFSQSVYKTFLSEDAGPSTLVATVRAKDPDGDGVFYLITGGNEEGNFELDSKKGVIKLQRNPLPKLKGPQYILNITAIDDNASGGPTPLRSFAEVIVGINDVNNNRPVFRECTYYSDSTWVLENQPPGTFVLKVTAYDADLGLNGEVKYGLMHRDGASPGFNIDPDTGIITTTQSFDREKQREYALSVTATDQAQEPLTGVCQITIFIADVNDNDPKFENSRYQYFLREDTPAGTSFLRAAAHDDDQGVNAAITYSVLHQQPEYFQINPSTGCVYVNHLISQTSRIVRYIVATDGGNRSSTVELTVTITNLLSQPPHWEQSRYWVTIPESTTRDTKIVTIKATSPLGDPRVTYNLEDGQVPETNLPIHFYLKPDRENGTASLLVSEPLDFETTTFFTLRVRAKNIAMIPLASFTTVCVNITDVNDNVPFFTSSTYEVFVPEGANIGTSVAQVLATDLDSGLHGQVHYLILKDASEDYRFFTIDSKTGVISTQATFDREKRGSYFIEIQSQDSSESARPGILSQPNTDTTYVRIFVSDVNDNAPAFPYSVHEISIDEDKDVGYIVLTATASDADEGANAKIRYQITSGNTKGAFDVEPEVGTIFIAEHLDYEQEQRYELQLVASDGKWENHTLIVINVINNNDEAPVFRQNEYHGNVKEELSDLPIMVLKVLATDPDQEADQSALCYTLHGQGANSEFSINEYTGEIHANKKLDREKQSIWRFLVLATDENGEGLTGFTDVIIEVSDVNDNPPLFLCMSDGCFMGHVPEGSPADTAVMDMTAIDLDDPKMGLNAVLTYRITQNVQNEINLNLFSINPDTGTIYTVLGSLDREKEDKYLVVVEAKDGGGLAGTGTATILVSDINDHAPVFTQRLYMAFVSENTSVNTKITVVSAMDRDEGENAVVNFSILDGDDDDKFSIETDKINRHGTIRLRKQIDFEKPYEKVFNLTLKVEDVNFFSTAYCVVYVEDSNDHAPAFYPQFCEVAALAENVALGTRVVQVSAVDLDSGLNGRFSYHLLDSSDPSGQFSVNYDGWVVVEGLLDHEAMPQYHLVITATDMGQPALTGSATVFVALQDVNDNEPEFEAQYNPVIWENTAPPQIVQMNETSTLLYAKDRDTATNGPPFSFHLLNDLGSVDLFNLHDFHNGSALLTALRTFDREEQKVFYLPILITDSGAPPMSSTNTLAINIGDQNDHPHSAGHVEFLIYSYNGNLPTIVLGQISAPDEDDWDHKTYHFEEKTSRYFILDDNSGLLSIEEGIPVGTYNVRVKVTDDIWPDVVSTVRVVVNEIKDESFHNAGSIRIQGITAEDFISQYSGTESKYNQMKKFLSEIIPAQLENIHIFSVLNVPGQTQGVDVWFAFCGPSYYKAEKLNGYVAVFKAQLQNILNVNITQVGVDECKTANCTRSTGCVSTYNYSRVPTITTAGNISLVSITVLTSALCICAARESQHLSCSAYWTNPCFNGGTCIDTDLGYRCKCPPNFHGPECQQTKHTFRGHGYAWFPPIKPCFDSRISLEFITEVADGLLLYNGPVANVQSGEMEDFIALELSGGVPSLTLSHGSGVLFLQLSKKVNVADRRWHNIKVLSDGKKVQLILDHCINVTLEDKDNDLKEISQIDSSACEVSEETPGTARFLSVHQPLQLGGVKSLSHDLQRHFKGFVGCIRNVIIDSKVYDLENPAESLNSAPGCALTDGMCQRAGALSCGVHGKCIDEWESFTCDCYPGYAGPKCDQVLPEWAFGRDSWIHYDLKNILSAHTTQIQLMVRTRIAFSTLLSMASTHGNGYIRLEMVDGRFGVNFNLGDKEHSLRLNTLRINNGQWVLLTMERYNNEFTLRVNNGGGDHEVTAFVGTDKWFQMDLASVVLGNRLPNHSESDFQGCLCDAQLNGYPLLVDGKSTEFGLILKRRGVTIGCHSNACSTQPCYSPLHCVDLWRKYECRCPAGKVQVTDNLTGLKRCATSPCGHWTCRNGGTCVAQSQDKAVCRCPEGYKGRWCEISQVKAGRPVGLSSGSILAISMCLLVFLALLVSYTVWSQWGTSGFRKGGIYHIRETHESWEDVRENVFNYNEEGGGEHDQNTYDIDELKKPLQNSPQFSSGTDAPHFRTHTGPEKRSLQERPHRKQSRSVDANIPDLREYISQIVWDADHNLDSLPADTVHFYCLEGQCSPAGSLSSLDSANVDEDLNYDYIQKWGTNFDKLKELYKHSNQCS</sequence>
<dbReference type="GO" id="GO:0000902">
    <property type="term" value="P:cell morphogenesis"/>
    <property type="evidence" value="ECO:0007669"/>
    <property type="project" value="TreeGrafter"/>
</dbReference>
<dbReference type="SMART" id="SM00282">
    <property type="entry name" value="LamG"/>
    <property type="match status" value="2"/>
</dbReference>
<feature type="domain" description="Cadherin" evidence="22">
    <location>
        <begin position="1649"/>
        <end position="1756"/>
    </location>
</feature>
<evidence type="ECO:0000256" key="7">
    <source>
        <dbReference type="ARBA" id="ARBA00022837"/>
    </source>
</evidence>
<dbReference type="InterPro" id="IPR001791">
    <property type="entry name" value="Laminin_G"/>
</dbReference>
<dbReference type="InterPro" id="IPR000742">
    <property type="entry name" value="EGF"/>
</dbReference>
<feature type="domain" description="Cadherin" evidence="22">
    <location>
        <begin position="480"/>
        <end position="579"/>
    </location>
</feature>
<evidence type="ECO:0000256" key="19">
    <source>
        <dbReference type="SAM" id="Phobius"/>
    </source>
</evidence>
<dbReference type="FunFam" id="2.60.40.60:FF:000119">
    <property type="entry name" value="neural-cadherin isoform X1"/>
    <property type="match status" value="1"/>
</dbReference>
<dbReference type="Pfam" id="PF12661">
    <property type="entry name" value="hEGF"/>
    <property type="match status" value="1"/>
</dbReference>
<dbReference type="FunFam" id="4.10.900.10:FF:000007">
    <property type="entry name" value="Cadherin 22"/>
    <property type="match status" value="1"/>
</dbReference>
<dbReference type="FunFam" id="2.60.40.60:FF:000232">
    <property type="entry name" value="Neural-cadherin"/>
    <property type="match status" value="1"/>
</dbReference>
<feature type="domain" description="Cadherin" evidence="22">
    <location>
        <begin position="1099"/>
        <end position="1210"/>
    </location>
</feature>
<dbReference type="InterPro" id="IPR039808">
    <property type="entry name" value="Cadherin"/>
</dbReference>
<feature type="disulfide bond" evidence="14">
    <location>
        <begin position="2255"/>
        <end position="2264"/>
    </location>
</feature>
<dbReference type="Gene3D" id="3.10.10.10">
    <property type="entry name" value="HIV Type 1 Reverse Transcriptase, subunit A, domain 1"/>
    <property type="match status" value="1"/>
</dbReference>
<feature type="domain" description="Cadherin" evidence="22">
    <location>
        <begin position="1428"/>
        <end position="1534"/>
    </location>
</feature>
<evidence type="ECO:0000256" key="14">
    <source>
        <dbReference type="PROSITE-ProRule" id="PRU00076"/>
    </source>
</evidence>
<protein>
    <submittedName>
        <fullName evidence="24">Uncharacterized protein</fullName>
    </submittedName>
</protein>
<reference evidence="24 25" key="1">
    <citation type="journal article" date="2012" name="Genome Biol.">
        <title>Sequencing three crocodilian genomes to illuminate the evolution of archosaurs and amniotes.</title>
        <authorList>
            <person name="St John J.A."/>
            <person name="Braun E.L."/>
            <person name="Isberg S.R."/>
            <person name="Miles L.G."/>
            <person name="Chong A.Y."/>
            <person name="Gongora J."/>
            <person name="Dalzell P."/>
            <person name="Moran C."/>
            <person name="Bed'hom B."/>
            <person name="Abzhanov A."/>
            <person name="Burgess S.C."/>
            <person name="Cooksey A.M."/>
            <person name="Castoe T.A."/>
            <person name="Crawford N.G."/>
            <person name="Densmore L.D."/>
            <person name="Drew J.C."/>
            <person name="Edwards S.V."/>
            <person name="Faircloth B.C."/>
            <person name="Fujita M.K."/>
            <person name="Greenwold M.J."/>
            <person name="Hoffmann F.G."/>
            <person name="Howard J.M."/>
            <person name="Iguchi T."/>
            <person name="Janes D.E."/>
            <person name="Khan S.Y."/>
            <person name="Kohno S."/>
            <person name="de Koning A.J."/>
            <person name="Lance S.L."/>
            <person name="McCarthy F.M."/>
            <person name="McCormack J.E."/>
            <person name="Merchant M.E."/>
            <person name="Peterson D.G."/>
            <person name="Pollock D.D."/>
            <person name="Pourmand N."/>
            <person name="Raney B.J."/>
            <person name="Roessler K.A."/>
            <person name="Sanford J.R."/>
            <person name="Sawyer R.H."/>
            <person name="Schmidt C.J."/>
            <person name="Triplett E.W."/>
            <person name="Tuberville T.D."/>
            <person name="Venegas-Anaya M."/>
            <person name="Howard J.T."/>
            <person name="Jarvis E.D."/>
            <person name="Guillette L.J.Jr."/>
            <person name="Glenn T.C."/>
            <person name="Green R.E."/>
            <person name="Ray D.A."/>
        </authorList>
    </citation>
    <scope>NUCLEOTIDE SEQUENCE [LARGE SCALE GENOMIC DNA]</scope>
    <source>
        <strain evidence="24">KSC_2009_1</strain>
    </source>
</reference>
<keyword evidence="12" id="KW-0325">Glycoprotein</keyword>
<dbReference type="InterPro" id="IPR013320">
    <property type="entry name" value="ConA-like_dom_sf"/>
</dbReference>
<dbReference type="Pfam" id="PF00008">
    <property type="entry name" value="EGF"/>
    <property type="match status" value="2"/>
</dbReference>
<feature type="domain" description="Cadherin" evidence="22">
    <location>
        <begin position="690"/>
        <end position="782"/>
    </location>
</feature>
<dbReference type="STRING" id="8496.A0A151MY49"/>
<dbReference type="PROSITE" id="PS50994">
    <property type="entry name" value="INTEGRASE"/>
    <property type="match status" value="1"/>
</dbReference>
<evidence type="ECO:0000256" key="3">
    <source>
        <dbReference type="ARBA" id="ARBA00022685"/>
    </source>
</evidence>
<dbReference type="Pfam" id="PF01049">
    <property type="entry name" value="CADH_Y-type_LIR"/>
    <property type="match status" value="1"/>
</dbReference>
<keyword evidence="2 14" id="KW-0245">EGF-like domain</keyword>
<dbReference type="GO" id="GO:0016342">
    <property type="term" value="C:catenin complex"/>
    <property type="evidence" value="ECO:0007669"/>
    <property type="project" value="TreeGrafter"/>
</dbReference>
<evidence type="ECO:0000256" key="11">
    <source>
        <dbReference type="ARBA" id="ARBA00023157"/>
    </source>
</evidence>
<dbReference type="Gene3D" id="2.10.25.10">
    <property type="entry name" value="Laminin"/>
    <property type="match status" value="3"/>
</dbReference>
<evidence type="ECO:0000256" key="10">
    <source>
        <dbReference type="ARBA" id="ARBA00023136"/>
    </source>
</evidence>
<evidence type="ECO:0000256" key="1">
    <source>
        <dbReference type="ARBA" id="ARBA00004251"/>
    </source>
</evidence>
<dbReference type="Pfam" id="PF02210">
    <property type="entry name" value="Laminin_G_2"/>
    <property type="match status" value="2"/>
</dbReference>
<dbReference type="SUPFAM" id="SSF57196">
    <property type="entry name" value="EGF/Laminin"/>
    <property type="match status" value="1"/>
</dbReference>
<dbReference type="FunFam" id="2.60.40.60:FF:000024">
    <property type="entry name" value="FAT atypical cadherin 3"/>
    <property type="match status" value="1"/>
</dbReference>
<feature type="compositionally biased region" description="Polar residues" evidence="18">
    <location>
        <begin position="2861"/>
        <end position="2871"/>
    </location>
</feature>
<dbReference type="FunFam" id="2.60.40.60:FF:000230">
    <property type="entry name" value="Si:dkey-22o22.2"/>
    <property type="match status" value="1"/>
</dbReference>
<dbReference type="InterPro" id="IPR036397">
    <property type="entry name" value="RNaseH_sf"/>
</dbReference>
<dbReference type="InterPro" id="IPR001881">
    <property type="entry name" value="EGF-like_Ca-bd_dom"/>
</dbReference>
<dbReference type="GO" id="GO:0045296">
    <property type="term" value="F:cadherin binding"/>
    <property type="evidence" value="ECO:0007669"/>
    <property type="project" value="TreeGrafter"/>
</dbReference>
<evidence type="ECO:0000256" key="15">
    <source>
        <dbReference type="RuleBase" id="RU003318"/>
    </source>
</evidence>
<dbReference type="eggNOG" id="KOG3594">
    <property type="taxonomic scope" value="Eukaryota"/>
</dbReference>
<keyword evidence="17" id="KW-0175">Coiled coil</keyword>
<dbReference type="PANTHER" id="PTHR24027:SF432">
    <property type="entry name" value="EGF-LIKE DOMAIN-CONTAINING PROTEIN"/>
    <property type="match status" value="1"/>
</dbReference>
<dbReference type="InterPro" id="IPR001584">
    <property type="entry name" value="Integrase_cat-core"/>
</dbReference>
<dbReference type="Gene3D" id="3.30.420.10">
    <property type="entry name" value="Ribonuclease H-like superfamily/Ribonuclease H"/>
    <property type="match status" value="1"/>
</dbReference>
<dbReference type="FunFam" id="2.60.40.60:FF:000136">
    <property type="entry name" value="Neural-cadherin"/>
    <property type="match status" value="1"/>
</dbReference>
<feature type="domain" description="Cadherin" evidence="22">
    <location>
        <begin position="901"/>
        <end position="998"/>
    </location>
</feature>
<feature type="coiled-coil region" evidence="17">
    <location>
        <begin position="29"/>
        <end position="56"/>
    </location>
</feature>
<dbReference type="FunFam" id="2.60.40.60:FF:000196">
    <property type="entry name" value="Si:dkey-22o22.2"/>
    <property type="match status" value="1"/>
</dbReference>
<feature type="domain" description="Laminin G" evidence="20">
    <location>
        <begin position="2266"/>
        <end position="2465"/>
    </location>
</feature>
<keyword evidence="4 15" id="KW-0812">Transmembrane</keyword>
<organism evidence="24 25">
    <name type="scientific">Alligator mississippiensis</name>
    <name type="common">American alligator</name>
    <dbReference type="NCBI Taxonomy" id="8496"/>
    <lineage>
        <taxon>Eukaryota</taxon>
        <taxon>Metazoa</taxon>
        <taxon>Chordata</taxon>
        <taxon>Craniata</taxon>
        <taxon>Vertebrata</taxon>
        <taxon>Euteleostomi</taxon>
        <taxon>Archelosauria</taxon>
        <taxon>Archosauria</taxon>
        <taxon>Crocodylia</taxon>
        <taxon>Alligatoridae</taxon>
        <taxon>Alligatorinae</taxon>
        <taxon>Alligator</taxon>
    </lineage>
</organism>
<dbReference type="PROSITE" id="PS00022">
    <property type="entry name" value="EGF_1"/>
    <property type="match status" value="3"/>
</dbReference>
<dbReference type="Gene3D" id="4.10.900.10">
    <property type="entry name" value="TCF3-CBD (Catenin binding domain)"/>
    <property type="match status" value="1"/>
</dbReference>
<dbReference type="FunFam" id="2.60.40.60:FF:000299">
    <property type="entry name" value="Predicted protein"/>
    <property type="match status" value="1"/>
</dbReference>
<name>A0A151MY49_ALLMI</name>
<dbReference type="InterPro" id="IPR000152">
    <property type="entry name" value="EGF-type_Asp/Asn_hydroxyl_site"/>
</dbReference>
<dbReference type="FunFam" id="3.30.420.10:FF:000032">
    <property type="entry name" value="Retrovirus-related Pol polyprotein from transposon 297-like Protein"/>
    <property type="match status" value="1"/>
</dbReference>
<feature type="domain" description="Cadherin" evidence="22">
    <location>
        <begin position="1326"/>
        <end position="1427"/>
    </location>
</feature>
<feature type="domain" description="Cadherin" evidence="22">
    <location>
        <begin position="783"/>
        <end position="889"/>
    </location>
</feature>
<feature type="domain" description="Integrase catalytic" evidence="23">
    <location>
        <begin position="42"/>
        <end position="204"/>
    </location>
</feature>
<evidence type="ECO:0000256" key="6">
    <source>
        <dbReference type="ARBA" id="ARBA00022737"/>
    </source>
</evidence>
<feature type="transmembrane region" description="Helical" evidence="19">
    <location>
        <begin position="2786"/>
        <end position="2806"/>
    </location>
</feature>
<dbReference type="PROSITE" id="PS00232">
    <property type="entry name" value="CADHERIN_1"/>
    <property type="match status" value="6"/>
</dbReference>
<dbReference type="PANTHER" id="PTHR24027">
    <property type="entry name" value="CADHERIN-23"/>
    <property type="match status" value="1"/>
</dbReference>
<dbReference type="GO" id="GO:0016477">
    <property type="term" value="P:cell migration"/>
    <property type="evidence" value="ECO:0007669"/>
    <property type="project" value="TreeGrafter"/>
</dbReference>
<evidence type="ECO:0000256" key="5">
    <source>
        <dbReference type="ARBA" id="ARBA00022729"/>
    </source>
</evidence>
<dbReference type="GO" id="GO:0016339">
    <property type="term" value="P:calcium-dependent cell-cell adhesion via plasma membrane cell adhesion molecules"/>
    <property type="evidence" value="ECO:0007669"/>
    <property type="project" value="TreeGrafter"/>
</dbReference>
<accession>A0A151MY49</accession>
<dbReference type="CDD" id="cd11304">
    <property type="entry name" value="Cadherin_repeat"/>
    <property type="match status" value="12"/>
</dbReference>
<dbReference type="CDD" id="cd00110">
    <property type="entry name" value="LamG"/>
    <property type="match status" value="2"/>
</dbReference>
<dbReference type="PROSITE" id="PS50268">
    <property type="entry name" value="CADHERIN_2"/>
    <property type="match status" value="14"/>
</dbReference>
<keyword evidence="7 13" id="KW-0106">Calcium</keyword>
<dbReference type="PROSITE" id="PS01186">
    <property type="entry name" value="EGF_2"/>
    <property type="match status" value="2"/>
</dbReference>
<dbReference type="InterPro" id="IPR027397">
    <property type="entry name" value="Catenin-bd_sf"/>
</dbReference>
<evidence type="ECO:0000259" key="22">
    <source>
        <dbReference type="PROSITE" id="PS50268"/>
    </source>
</evidence>
<evidence type="ECO:0000256" key="9">
    <source>
        <dbReference type="ARBA" id="ARBA00022989"/>
    </source>
</evidence>
<dbReference type="EMBL" id="AKHW03004704">
    <property type="protein sequence ID" value="KYO29430.1"/>
    <property type="molecule type" value="Genomic_DNA"/>
</dbReference>
<dbReference type="InterPro" id="IPR012337">
    <property type="entry name" value="RNaseH-like_sf"/>
</dbReference>
<dbReference type="GO" id="GO:0034332">
    <property type="term" value="P:adherens junction organization"/>
    <property type="evidence" value="ECO:0007669"/>
    <property type="project" value="TreeGrafter"/>
</dbReference>
<dbReference type="SUPFAM" id="SSF56672">
    <property type="entry name" value="DNA/RNA polymerases"/>
    <property type="match status" value="1"/>
</dbReference>
<dbReference type="FunFam" id="2.60.120.200:FF:000040">
    <property type="entry name" value="neural-cadherin isoform X1"/>
    <property type="match status" value="1"/>
</dbReference>
<dbReference type="PRINTS" id="PR00205">
    <property type="entry name" value="CADHERIN"/>
</dbReference>
<feature type="domain" description="EGF-like" evidence="21">
    <location>
        <begin position="2468"/>
        <end position="2507"/>
    </location>
</feature>
<dbReference type="GO" id="GO:0005509">
    <property type="term" value="F:calcium ion binding"/>
    <property type="evidence" value="ECO:0007669"/>
    <property type="project" value="UniProtKB-UniRule"/>
</dbReference>
<dbReference type="Pfam" id="PF00028">
    <property type="entry name" value="Cadherin"/>
    <property type="match status" value="11"/>
</dbReference>
<dbReference type="FunFam" id="2.10.25.10:FF:000601">
    <property type="entry name" value="Neural-cadherin"/>
    <property type="match status" value="1"/>
</dbReference>
<feature type="domain" description="Cadherin" evidence="22">
    <location>
        <begin position="580"/>
        <end position="680"/>
    </location>
</feature>
<dbReference type="FunFam" id="2.60.40.60:FF:000204">
    <property type="entry name" value="Neural-cadherin"/>
    <property type="match status" value="1"/>
</dbReference>
<feature type="compositionally biased region" description="Basic and acidic residues" evidence="18">
    <location>
        <begin position="2880"/>
        <end position="2890"/>
    </location>
</feature>
<evidence type="ECO:0000259" key="21">
    <source>
        <dbReference type="PROSITE" id="PS50026"/>
    </source>
</evidence>
<dbReference type="SMART" id="SM00112">
    <property type="entry name" value="CA"/>
    <property type="match status" value="13"/>
</dbReference>
<feature type="domain" description="Cadherin" evidence="22">
    <location>
        <begin position="1546"/>
        <end position="1648"/>
    </location>
</feature>
<evidence type="ECO:0000256" key="13">
    <source>
        <dbReference type="PROSITE-ProRule" id="PRU00043"/>
    </source>
</evidence>
<dbReference type="CDD" id="cd00054">
    <property type="entry name" value="EGF_CA"/>
    <property type="match status" value="3"/>
</dbReference>
<keyword evidence="3" id="KW-0165">Cleavage on pair of basic residues</keyword>
<evidence type="ECO:0000256" key="4">
    <source>
        <dbReference type="ARBA" id="ARBA00022692"/>
    </source>
</evidence>
<dbReference type="FunFam" id="2.60.40.60:FF:000033">
    <property type="entry name" value="FAT atypical cadherin 1"/>
    <property type="match status" value="1"/>
</dbReference>
<dbReference type="GO" id="GO:0003676">
    <property type="term" value="F:nucleic acid binding"/>
    <property type="evidence" value="ECO:0007669"/>
    <property type="project" value="InterPro"/>
</dbReference>
<feature type="domain" description="Cadherin" evidence="22">
    <location>
        <begin position="1211"/>
        <end position="1325"/>
    </location>
</feature>
<keyword evidence="6" id="KW-0677">Repeat</keyword>
<dbReference type="FunFam" id="2.60.40.60:FF:000234">
    <property type="entry name" value="Si:dkey-22o22.2"/>
    <property type="match status" value="1"/>
</dbReference>
<evidence type="ECO:0000259" key="20">
    <source>
        <dbReference type="PROSITE" id="PS50025"/>
    </source>
</evidence>
<dbReference type="InterPro" id="IPR020894">
    <property type="entry name" value="Cadherin_CS"/>
</dbReference>
<keyword evidence="9 19" id="KW-1133">Transmembrane helix</keyword>
<dbReference type="GO" id="GO:0015074">
    <property type="term" value="P:DNA integration"/>
    <property type="evidence" value="ECO:0007669"/>
    <property type="project" value="InterPro"/>
</dbReference>
<dbReference type="FunFam" id="2.10.25.10:FF:000562">
    <property type="entry name" value="Neural-cadherin"/>
    <property type="match status" value="1"/>
</dbReference>
<dbReference type="InterPro" id="IPR043128">
    <property type="entry name" value="Rev_trsase/Diguanyl_cyclase"/>
</dbReference>
<feature type="domain" description="Cadherin" evidence="22">
    <location>
        <begin position="1766"/>
        <end position="1862"/>
    </location>
</feature>
<evidence type="ECO:0000256" key="17">
    <source>
        <dbReference type="SAM" id="Coils"/>
    </source>
</evidence>
<dbReference type="InterPro" id="IPR002126">
    <property type="entry name" value="Cadherin-like_dom"/>
</dbReference>
<feature type="domain" description="Cadherin" evidence="22">
    <location>
        <begin position="999"/>
        <end position="1098"/>
    </location>
</feature>
<dbReference type="GO" id="GO:0007043">
    <property type="term" value="P:cell-cell junction assembly"/>
    <property type="evidence" value="ECO:0007669"/>
    <property type="project" value="TreeGrafter"/>
</dbReference>
<dbReference type="PROSITE" id="PS00010">
    <property type="entry name" value="ASX_HYDROXYL"/>
    <property type="match status" value="3"/>
</dbReference>
<feature type="domain" description="EGF-like" evidence="21">
    <location>
        <begin position="2732"/>
        <end position="2769"/>
    </location>
</feature>
<dbReference type="SUPFAM" id="SSF49313">
    <property type="entry name" value="Cadherin-like"/>
    <property type="match status" value="14"/>
</dbReference>
<dbReference type="Pfam" id="PF24811">
    <property type="entry name" value="Ig_Shg"/>
    <property type="match status" value="1"/>
</dbReference>
<comment type="function">
    <text evidence="16">Cadherins are calcium-dependent cell adhesion proteins.</text>
</comment>
<dbReference type="SUPFAM" id="SSF49899">
    <property type="entry name" value="Concanavalin A-like lectins/glucanases"/>
    <property type="match status" value="2"/>
</dbReference>
<proteinExistence type="predicted"/>
<dbReference type="InterPro" id="IPR000233">
    <property type="entry name" value="Cadherin_Y-type_LIR"/>
</dbReference>
<dbReference type="Proteomes" id="UP000050525">
    <property type="component" value="Unassembled WGS sequence"/>
</dbReference>